<evidence type="ECO:0008006" key="4">
    <source>
        <dbReference type="Google" id="ProtNLM"/>
    </source>
</evidence>
<keyword evidence="3" id="KW-1185">Reference proteome</keyword>
<evidence type="ECO:0000313" key="3">
    <source>
        <dbReference type="Proteomes" id="UP001419268"/>
    </source>
</evidence>
<comment type="caution">
    <text evidence="2">The sequence shown here is derived from an EMBL/GenBank/DDBJ whole genome shotgun (WGS) entry which is preliminary data.</text>
</comment>
<dbReference type="InterPro" id="IPR040256">
    <property type="entry name" value="At4g02000-like"/>
</dbReference>
<dbReference type="PANTHER" id="PTHR31286">
    <property type="entry name" value="GLYCINE-RICH CELL WALL STRUCTURAL PROTEIN 1.8-LIKE"/>
    <property type="match status" value="1"/>
</dbReference>
<dbReference type="AlphaFoldDB" id="A0AAP0JDI0"/>
<organism evidence="2 3">
    <name type="scientific">Stephania cephalantha</name>
    <dbReference type="NCBI Taxonomy" id="152367"/>
    <lineage>
        <taxon>Eukaryota</taxon>
        <taxon>Viridiplantae</taxon>
        <taxon>Streptophyta</taxon>
        <taxon>Embryophyta</taxon>
        <taxon>Tracheophyta</taxon>
        <taxon>Spermatophyta</taxon>
        <taxon>Magnoliopsida</taxon>
        <taxon>Ranunculales</taxon>
        <taxon>Menispermaceae</taxon>
        <taxon>Menispermoideae</taxon>
        <taxon>Cissampelideae</taxon>
        <taxon>Stephania</taxon>
    </lineage>
</organism>
<gene>
    <name evidence="2" type="ORF">Scep_011511</name>
</gene>
<dbReference type="EMBL" id="JBBNAG010000005">
    <property type="protein sequence ID" value="KAK9131983.1"/>
    <property type="molecule type" value="Genomic_DNA"/>
</dbReference>
<dbReference type="PANTHER" id="PTHR31286:SF180">
    <property type="entry name" value="OS10G0362600 PROTEIN"/>
    <property type="match status" value="1"/>
</dbReference>
<protein>
    <recommendedName>
        <fullName evidence="4">DUF4283 domain-containing protein</fullName>
    </recommendedName>
</protein>
<reference evidence="2 3" key="1">
    <citation type="submission" date="2024-01" db="EMBL/GenBank/DDBJ databases">
        <title>Genome assemblies of Stephania.</title>
        <authorList>
            <person name="Yang L."/>
        </authorList>
    </citation>
    <scope>NUCLEOTIDE SEQUENCE [LARGE SCALE GENOMIC DNA]</scope>
    <source>
        <strain evidence="2">JXDWG</strain>
        <tissue evidence="2">Leaf</tissue>
    </source>
</reference>
<feature type="compositionally biased region" description="Gly residues" evidence="1">
    <location>
        <begin position="184"/>
        <end position="198"/>
    </location>
</feature>
<name>A0AAP0JDI0_9MAGN</name>
<dbReference type="Proteomes" id="UP001419268">
    <property type="component" value="Unassembled WGS sequence"/>
</dbReference>
<evidence type="ECO:0000313" key="2">
    <source>
        <dbReference type="EMBL" id="KAK9131983.1"/>
    </source>
</evidence>
<sequence length="307" mass="32963">MSDDLSISLQHFHLEQQENSELLISDYLKLESTQICNLSLLGRLATQQRYNKNGLIDVFNPKSMNYVLDFGPWLFNDHIFLVKKWSPDSSLDLNDINSCKLWVQLHNLPIECRSEATTQLIAKEPVSARASRTDQQSRRRGAAPAVAARSGSCSSCSRTSGPARRGEAAAAPATQQRRTPGASSQGGGCEAAGDGGGRSTSEAADEEPAAARRPAVARRPAAADGGKPRIVGRRRAPAAAPTVALGSARRDSSGGEVVAAPAAVRQWRGGTAFIASLTHAMEVDSPSMRRRRGEFLALRRVAISDYV</sequence>
<evidence type="ECO:0000256" key="1">
    <source>
        <dbReference type="SAM" id="MobiDB-lite"/>
    </source>
</evidence>
<feature type="region of interest" description="Disordered" evidence="1">
    <location>
        <begin position="123"/>
        <end position="249"/>
    </location>
</feature>
<proteinExistence type="predicted"/>
<feature type="compositionally biased region" description="Low complexity" evidence="1">
    <location>
        <begin position="211"/>
        <end position="223"/>
    </location>
</feature>
<accession>A0AAP0JDI0</accession>
<feature type="compositionally biased region" description="Low complexity" evidence="1">
    <location>
        <begin position="142"/>
        <end position="179"/>
    </location>
</feature>